<reference evidence="1 2" key="1">
    <citation type="journal article" date="2015" name="Genome Biol. Evol.">
        <title>The genome of winter moth (Operophtera brumata) provides a genomic perspective on sexual dimorphism and phenology.</title>
        <authorList>
            <person name="Derks M.F."/>
            <person name="Smit S."/>
            <person name="Salis L."/>
            <person name="Schijlen E."/>
            <person name="Bossers A."/>
            <person name="Mateman C."/>
            <person name="Pijl A.S."/>
            <person name="de Ridder D."/>
            <person name="Groenen M.A."/>
            <person name="Visser M.E."/>
            <person name="Megens H.J."/>
        </authorList>
    </citation>
    <scope>NUCLEOTIDE SEQUENCE [LARGE SCALE GENOMIC DNA]</scope>
    <source>
        <strain evidence="1">WM2013NL</strain>
        <tissue evidence="1">Head and thorax</tissue>
    </source>
</reference>
<evidence type="ECO:0000313" key="1">
    <source>
        <dbReference type="EMBL" id="KOB75384.1"/>
    </source>
</evidence>
<dbReference type="EMBL" id="JTDY01000934">
    <property type="protein sequence ID" value="KOB75384.1"/>
    <property type="molecule type" value="Genomic_DNA"/>
</dbReference>
<organism evidence="1 2">
    <name type="scientific">Operophtera brumata</name>
    <name type="common">Winter moth</name>
    <name type="synonym">Phalaena brumata</name>
    <dbReference type="NCBI Taxonomy" id="104452"/>
    <lineage>
        <taxon>Eukaryota</taxon>
        <taxon>Metazoa</taxon>
        <taxon>Ecdysozoa</taxon>
        <taxon>Arthropoda</taxon>
        <taxon>Hexapoda</taxon>
        <taxon>Insecta</taxon>
        <taxon>Pterygota</taxon>
        <taxon>Neoptera</taxon>
        <taxon>Endopterygota</taxon>
        <taxon>Lepidoptera</taxon>
        <taxon>Glossata</taxon>
        <taxon>Ditrysia</taxon>
        <taxon>Geometroidea</taxon>
        <taxon>Geometridae</taxon>
        <taxon>Larentiinae</taxon>
        <taxon>Operophtera</taxon>
    </lineage>
</organism>
<feature type="non-terminal residue" evidence="1">
    <location>
        <position position="127"/>
    </location>
</feature>
<evidence type="ECO:0000313" key="2">
    <source>
        <dbReference type="Proteomes" id="UP000037510"/>
    </source>
</evidence>
<keyword evidence="2" id="KW-1185">Reference proteome</keyword>
<accession>A0A0L7LJ39</accession>
<dbReference type="STRING" id="104452.A0A0L7LJ39"/>
<sequence>LNFFNAVFNRISARLQELSSSSEENPDFTDIELIQHINVDILRLIRLLTESIQKFKLLRKSAHIVLEFSEVQSRPNDELSKCCDTLFDILQDSFSDNKKSPKQLQTDDRGGGCHVCQVVQSINVFEL</sequence>
<dbReference type="AlphaFoldDB" id="A0A0L7LJ39"/>
<name>A0A0L7LJ39_OPEBR</name>
<feature type="non-terminal residue" evidence="1">
    <location>
        <position position="1"/>
    </location>
</feature>
<gene>
    <name evidence="1" type="ORF">OBRU01_07671</name>
</gene>
<protein>
    <submittedName>
        <fullName evidence="1">Uncharacterized protein</fullName>
    </submittedName>
</protein>
<dbReference type="Proteomes" id="UP000037510">
    <property type="component" value="Unassembled WGS sequence"/>
</dbReference>
<proteinExistence type="predicted"/>
<comment type="caution">
    <text evidence="1">The sequence shown here is derived from an EMBL/GenBank/DDBJ whole genome shotgun (WGS) entry which is preliminary data.</text>
</comment>